<dbReference type="Pfam" id="PF00211">
    <property type="entry name" value="Guanylate_cyc"/>
    <property type="match status" value="1"/>
</dbReference>
<organism evidence="3 4">
    <name type="scientific">Marinimicrobium koreense</name>
    <dbReference type="NCBI Taxonomy" id="306545"/>
    <lineage>
        <taxon>Bacteria</taxon>
        <taxon>Pseudomonadati</taxon>
        <taxon>Pseudomonadota</taxon>
        <taxon>Gammaproteobacteria</taxon>
        <taxon>Cellvibrionales</taxon>
        <taxon>Cellvibrionaceae</taxon>
        <taxon>Marinimicrobium</taxon>
    </lineage>
</organism>
<evidence type="ECO:0000313" key="4">
    <source>
        <dbReference type="Proteomes" id="UP000273643"/>
    </source>
</evidence>
<dbReference type="CDD" id="cd07302">
    <property type="entry name" value="CHD"/>
    <property type="match status" value="1"/>
</dbReference>
<sequence length="463" mass="52919">MTKNSAHKKPEEAQAESPLHQYYFRSLICFAAAGTLASYIEWSAIQPVYIGTIVFLLLYTYLTYHFTHTLDREKLSRVTRYLSWADAALIGLVLSLTNFSLLPLALFLTMIQFNALLTGGLRRWGEDNVAFAVGILLSFLVHKPQWVFSSSIEISAASLIGIITYFLVYALYMHQRMRRLIMNQMKLENEQKWHKIRSYKLSRYLPPPVWRAINQGKDHMLQAERKRITVFFSDIKNFSQLSEEMEAEALTELLNHYLTEMSKIITHFGGTIDKFMGDGIMVMFGDSNSKGVKQDCMNCVSMAIAMKKRMKSLQQEWYNQGIKKPLQIRMGMNTGYCTVGTFGTSSHLDYTVLGTHVNLASRLESAAQPDEILISHETWSLVKDAVMCQDKGEITVKGFSQPVKVYQVAGFRKDLGKNQSFFEDRAEGFSMYLDLEKVRNYEKAKVIKALQTAAEKLKDKVIV</sequence>
<dbReference type="GO" id="GO:0004016">
    <property type="term" value="F:adenylate cyclase activity"/>
    <property type="evidence" value="ECO:0007669"/>
    <property type="project" value="UniProtKB-ARBA"/>
</dbReference>
<proteinExistence type="predicted"/>
<dbReference type="SUPFAM" id="SSF55073">
    <property type="entry name" value="Nucleotide cyclase"/>
    <property type="match status" value="1"/>
</dbReference>
<evidence type="ECO:0000259" key="2">
    <source>
        <dbReference type="PROSITE" id="PS50125"/>
    </source>
</evidence>
<dbReference type="PANTHER" id="PTHR43081">
    <property type="entry name" value="ADENYLATE CYCLASE, TERMINAL-DIFFERENTIATION SPECIFIC-RELATED"/>
    <property type="match status" value="1"/>
</dbReference>
<keyword evidence="1" id="KW-1133">Transmembrane helix</keyword>
<dbReference type="AlphaFoldDB" id="A0A3N1P065"/>
<comment type="caution">
    <text evidence="3">The sequence shown here is derived from an EMBL/GenBank/DDBJ whole genome shotgun (WGS) entry which is preliminary data.</text>
</comment>
<dbReference type="EMBL" id="RJUK01000001">
    <property type="protein sequence ID" value="ROQ20627.1"/>
    <property type="molecule type" value="Genomic_DNA"/>
</dbReference>
<dbReference type="GO" id="GO:0035556">
    <property type="term" value="P:intracellular signal transduction"/>
    <property type="evidence" value="ECO:0007669"/>
    <property type="project" value="InterPro"/>
</dbReference>
<dbReference type="PANTHER" id="PTHR43081:SF18">
    <property type="entry name" value="BLL7624 PROTEIN"/>
    <property type="match status" value="1"/>
</dbReference>
<evidence type="ECO:0000256" key="1">
    <source>
        <dbReference type="SAM" id="Phobius"/>
    </source>
</evidence>
<dbReference type="InterPro" id="IPR050697">
    <property type="entry name" value="Adenylyl/Guanylyl_Cyclase_3/4"/>
</dbReference>
<dbReference type="OrthoDB" id="9806704at2"/>
<evidence type="ECO:0000313" key="3">
    <source>
        <dbReference type="EMBL" id="ROQ20627.1"/>
    </source>
</evidence>
<feature type="transmembrane region" description="Helical" evidence="1">
    <location>
        <begin position="129"/>
        <end position="148"/>
    </location>
</feature>
<feature type="transmembrane region" description="Helical" evidence="1">
    <location>
        <begin position="87"/>
        <end position="108"/>
    </location>
</feature>
<dbReference type="Pfam" id="PF05230">
    <property type="entry name" value="MASE2"/>
    <property type="match status" value="1"/>
</dbReference>
<dbReference type="Proteomes" id="UP000273643">
    <property type="component" value="Unassembled WGS sequence"/>
</dbReference>
<dbReference type="RefSeq" id="WP_024460641.1">
    <property type="nucleotide sequence ID" value="NZ_JBHYFO010000013.1"/>
</dbReference>
<keyword evidence="1" id="KW-0812">Transmembrane</keyword>
<gene>
    <name evidence="3" type="ORF">EDC38_1236</name>
</gene>
<reference evidence="3 4" key="1">
    <citation type="submission" date="2018-11" db="EMBL/GenBank/DDBJ databases">
        <title>Genomic Encyclopedia of Type Strains, Phase IV (KMG-IV): sequencing the most valuable type-strain genomes for metagenomic binning, comparative biology and taxonomic classification.</title>
        <authorList>
            <person name="Goeker M."/>
        </authorList>
    </citation>
    <scope>NUCLEOTIDE SEQUENCE [LARGE SCALE GENOMIC DNA]</scope>
    <source>
        <strain evidence="3 4">DSM 16974</strain>
    </source>
</reference>
<feature type="transmembrane region" description="Helical" evidence="1">
    <location>
        <begin position="22"/>
        <end position="40"/>
    </location>
</feature>
<dbReference type="InterPro" id="IPR001054">
    <property type="entry name" value="A/G_cyclase"/>
</dbReference>
<keyword evidence="1" id="KW-0472">Membrane</keyword>
<feature type="domain" description="Guanylate cyclase" evidence="2">
    <location>
        <begin position="229"/>
        <end position="364"/>
    </location>
</feature>
<accession>A0A3N1P065</accession>
<keyword evidence="4" id="KW-1185">Reference proteome</keyword>
<dbReference type="InterPro" id="IPR007894">
    <property type="entry name" value="MASE2"/>
</dbReference>
<dbReference type="Gene3D" id="3.30.70.1230">
    <property type="entry name" value="Nucleotide cyclase"/>
    <property type="match status" value="1"/>
</dbReference>
<name>A0A3N1P065_9GAMM</name>
<dbReference type="PROSITE" id="PS50125">
    <property type="entry name" value="GUANYLATE_CYCLASE_2"/>
    <property type="match status" value="1"/>
</dbReference>
<feature type="transmembrane region" description="Helical" evidence="1">
    <location>
        <begin position="47"/>
        <end position="67"/>
    </location>
</feature>
<dbReference type="InterPro" id="IPR029787">
    <property type="entry name" value="Nucleotide_cyclase"/>
</dbReference>
<protein>
    <submittedName>
        <fullName evidence="3">Class 3 adenylate cyclase</fullName>
    </submittedName>
</protein>
<dbReference type="SMART" id="SM00044">
    <property type="entry name" value="CYCc"/>
    <property type="match status" value="1"/>
</dbReference>
<dbReference type="GO" id="GO:0006171">
    <property type="term" value="P:cAMP biosynthetic process"/>
    <property type="evidence" value="ECO:0007669"/>
    <property type="project" value="TreeGrafter"/>
</dbReference>
<feature type="transmembrane region" description="Helical" evidence="1">
    <location>
        <begin position="154"/>
        <end position="172"/>
    </location>
</feature>